<feature type="region of interest" description="Disordered" evidence="1">
    <location>
        <begin position="1"/>
        <end position="20"/>
    </location>
</feature>
<evidence type="ECO:0000313" key="3">
    <source>
        <dbReference type="Proteomes" id="UP001211689"/>
    </source>
</evidence>
<comment type="caution">
    <text evidence="2">The sequence shown here is derived from an EMBL/GenBank/DDBJ whole genome shotgun (WGS) entry which is preliminary data.</text>
</comment>
<gene>
    <name evidence="2" type="ORF">NNO07_12275</name>
</gene>
<organism evidence="2 3">
    <name type="scientific">Metapseudomonas resinovorans</name>
    <name type="common">Pseudomonas resinovorans</name>
    <dbReference type="NCBI Taxonomy" id="53412"/>
    <lineage>
        <taxon>Bacteria</taxon>
        <taxon>Pseudomonadati</taxon>
        <taxon>Pseudomonadota</taxon>
        <taxon>Gammaproteobacteria</taxon>
        <taxon>Pseudomonadales</taxon>
        <taxon>Pseudomonadaceae</taxon>
        <taxon>Metapseudomonas</taxon>
    </lineage>
</organism>
<evidence type="ECO:0000256" key="1">
    <source>
        <dbReference type="SAM" id="MobiDB-lite"/>
    </source>
</evidence>
<keyword evidence="3" id="KW-1185">Reference proteome</keyword>
<accession>A0ABT4Y520</accession>
<sequence>MSSERRSGVSGNQKKVQDDFPRWLIDPDCVDLELERDPDDPLFDTTLDDAEAFRHSHRG</sequence>
<dbReference type="RefSeq" id="WP_190831753.1">
    <property type="nucleotide sequence ID" value="NZ_JANEWF010000010.1"/>
</dbReference>
<evidence type="ECO:0000313" key="2">
    <source>
        <dbReference type="EMBL" id="MDA8483846.1"/>
    </source>
</evidence>
<dbReference type="Proteomes" id="UP001211689">
    <property type="component" value="Unassembled WGS sequence"/>
</dbReference>
<name>A0ABT4Y520_METRE</name>
<protein>
    <submittedName>
        <fullName evidence="2">Uncharacterized protein</fullName>
    </submittedName>
</protein>
<proteinExistence type="predicted"/>
<reference evidence="2 3" key="1">
    <citation type="submission" date="2022-07" db="EMBL/GenBank/DDBJ databases">
        <title>Genome Analysis of Selected Gammaproteobacteria from Nigerian Food snails.</title>
        <authorList>
            <person name="Okafor A.C."/>
        </authorList>
    </citation>
    <scope>NUCLEOTIDE SEQUENCE [LARGE SCALE GENOMIC DNA]</scope>
    <source>
        <strain evidence="2 3">Awg 2</strain>
    </source>
</reference>
<dbReference type="EMBL" id="JANEWF010000010">
    <property type="protein sequence ID" value="MDA8483846.1"/>
    <property type="molecule type" value="Genomic_DNA"/>
</dbReference>